<name>A0A5N6WK33_9EURO</name>
<dbReference type="EMBL" id="ML738293">
    <property type="protein sequence ID" value="KAE8319880.1"/>
    <property type="molecule type" value="Genomic_DNA"/>
</dbReference>
<gene>
    <name evidence="1" type="ORF">BDV41DRAFT_172740</name>
</gene>
<protein>
    <submittedName>
        <fullName evidence="1">Uncharacterized protein</fullName>
    </submittedName>
</protein>
<evidence type="ECO:0000313" key="2">
    <source>
        <dbReference type="Proteomes" id="UP000325433"/>
    </source>
</evidence>
<sequence>MVRPILLRSMCHLIQNPISEAYHLVSSVLCLFTGSLRFPTEAVIGPLQLNAGAISRRTTTDGRLLGKNNSMISDLGKLGIFHEVTPTSHAILPPDGEIAGRNLQEFGPSVSTRDLFLQDQTIDWSPRAVALLSILLGFLQRLRSSGYHMASGYSTWAPSMLGSSMDQD</sequence>
<accession>A0A5N6WK33</accession>
<reference evidence="2" key="1">
    <citation type="submission" date="2019-04" db="EMBL/GenBank/DDBJ databases">
        <title>Friends and foes A comparative genomics studyof 23 Aspergillus species from section Flavi.</title>
        <authorList>
            <consortium name="DOE Joint Genome Institute"/>
            <person name="Kjaerbolling I."/>
            <person name="Vesth T."/>
            <person name="Frisvad J.C."/>
            <person name="Nybo J.L."/>
            <person name="Theobald S."/>
            <person name="Kildgaard S."/>
            <person name="Isbrandt T."/>
            <person name="Kuo A."/>
            <person name="Sato A."/>
            <person name="Lyhne E.K."/>
            <person name="Kogle M.E."/>
            <person name="Wiebenga A."/>
            <person name="Kun R.S."/>
            <person name="Lubbers R.J."/>
            <person name="Makela M.R."/>
            <person name="Barry K."/>
            <person name="Chovatia M."/>
            <person name="Clum A."/>
            <person name="Daum C."/>
            <person name="Haridas S."/>
            <person name="He G."/>
            <person name="LaButti K."/>
            <person name="Lipzen A."/>
            <person name="Mondo S."/>
            <person name="Riley R."/>
            <person name="Salamov A."/>
            <person name="Simmons B.A."/>
            <person name="Magnuson J.K."/>
            <person name="Henrissat B."/>
            <person name="Mortensen U.H."/>
            <person name="Larsen T.O."/>
            <person name="Devries R.P."/>
            <person name="Grigoriev I.V."/>
            <person name="Machida M."/>
            <person name="Baker S.E."/>
            <person name="Andersen M.R."/>
        </authorList>
    </citation>
    <scope>NUCLEOTIDE SEQUENCE [LARGE SCALE GENOMIC DNA]</scope>
    <source>
        <strain evidence="2">CBS 130015</strain>
    </source>
</reference>
<dbReference type="Proteomes" id="UP000325433">
    <property type="component" value="Unassembled WGS sequence"/>
</dbReference>
<evidence type="ECO:0000313" key="1">
    <source>
        <dbReference type="EMBL" id="KAE8319880.1"/>
    </source>
</evidence>
<organism evidence="1 2">
    <name type="scientific">Aspergillus transmontanensis</name>
    <dbReference type="NCBI Taxonomy" id="1034304"/>
    <lineage>
        <taxon>Eukaryota</taxon>
        <taxon>Fungi</taxon>
        <taxon>Dikarya</taxon>
        <taxon>Ascomycota</taxon>
        <taxon>Pezizomycotina</taxon>
        <taxon>Eurotiomycetes</taxon>
        <taxon>Eurotiomycetidae</taxon>
        <taxon>Eurotiales</taxon>
        <taxon>Aspergillaceae</taxon>
        <taxon>Aspergillus</taxon>
        <taxon>Aspergillus subgen. Circumdati</taxon>
    </lineage>
</organism>
<keyword evidence="2" id="KW-1185">Reference proteome</keyword>
<proteinExistence type="predicted"/>
<dbReference type="AlphaFoldDB" id="A0A5N6WK33"/>